<evidence type="ECO:0000313" key="7">
    <source>
        <dbReference type="Proteomes" id="UP000632222"/>
    </source>
</evidence>
<proteinExistence type="inferred from homology"/>
<dbReference type="EMBL" id="BMOD01000003">
    <property type="protein sequence ID" value="GGJ26987.1"/>
    <property type="molecule type" value="Genomic_DNA"/>
</dbReference>
<comment type="caution">
    <text evidence="6">The sequence shown here is derived from an EMBL/GenBank/DDBJ whole genome shotgun (WGS) entry which is preliminary data.</text>
</comment>
<evidence type="ECO:0000313" key="6">
    <source>
        <dbReference type="EMBL" id="GGJ26987.1"/>
    </source>
</evidence>
<comment type="subcellular location">
    <subcellularLocation>
        <location evidence="1">Cell envelope</location>
    </subcellularLocation>
</comment>
<name>A0ABQ2CWC0_9DEIO</name>
<protein>
    <submittedName>
        <fullName evidence="6">Ribose ABC transporter substrate-binding protein</fullName>
    </submittedName>
</protein>
<evidence type="ECO:0000256" key="4">
    <source>
        <dbReference type="SAM" id="SignalP"/>
    </source>
</evidence>
<feature type="domain" description="Periplasmic binding protein" evidence="5">
    <location>
        <begin position="30"/>
        <end position="290"/>
    </location>
</feature>
<dbReference type="Proteomes" id="UP000632222">
    <property type="component" value="Unassembled WGS sequence"/>
</dbReference>
<feature type="signal peptide" evidence="4">
    <location>
        <begin position="1"/>
        <end position="23"/>
    </location>
</feature>
<dbReference type="InterPro" id="IPR025997">
    <property type="entry name" value="SBP_2_dom"/>
</dbReference>
<keyword evidence="7" id="KW-1185">Reference proteome</keyword>
<dbReference type="InterPro" id="IPR028082">
    <property type="entry name" value="Peripla_BP_I"/>
</dbReference>
<keyword evidence="3 4" id="KW-0732">Signal</keyword>
<evidence type="ECO:0000259" key="5">
    <source>
        <dbReference type="Pfam" id="PF13407"/>
    </source>
</evidence>
<dbReference type="SUPFAM" id="SSF53822">
    <property type="entry name" value="Periplasmic binding protein-like I"/>
    <property type="match status" value="1"/>
</dbReference>
<sequence>MKKALLTAGILTTGLLISGLSFAQNKNAVIGVSIPAADHGWTGGVVYWANRTKTELEKQYPGLKVIVKTAKDANDQANQLQDLLTVNKIDTLVVLPYESGPLTRPIKQLHDKGVFVTVVDRGLTDETAQDAYVAGDNPGMGKVSAEYLGKQLGGKGQIVVLRGIPTVIDNQRVDAFEATLKAKYPNIKILDKKFANWNRDDGFKVMQDFLTRFPRIDAVWAQDDDIAVGVLKAMDQAKRTEVKFVLGGAGMKEFIKKVMDGDKLVTGDVTYAPSMIADAMKLTAKSVVTGSKMAKTTIIPSVLITKQNAKNYYYPDSPF</sequence>
<accession>A0ABQ2CWC0</accession>
<gene>
    <name evidence="6" type="ORF">GCM10008938_11380</name>
</gene>
<reference evidence="7" key="1">
    <citation type="journal article" date="2019" name="Int. J. Syst. Evol. Microbiol.">
        <title>The Global Catalogue of Microorganisms (GCM) 10K type strain sequencing project: providing services to taxonomists for standard genome sequencing and annotation.</title>
        <authorList>
            <consortium name="The Broad Institute Genomics Platform"/>
            <consortium name="The Broad Institute Genome Sequencing Center for Infectious Disease"/>
            <person name="Wu L."/>
            <person name="Ma J."/>
        </authorList>
    </citation>
    <scope>NUCLEOTIDE SEQUENCE [LARGE SCALE GENOMIC DNA]</scope>
    <source>
        <strain evidence="7">JCM 14370</strain>
    </source>
</reference>
<dbReference type="Gene3D" id="3.40.50.2300">
    <property type="match status" value="2"/>
</dbReference>
<dbReference type="Pfam" id="PF13407">
    <property type="entry name" value="Peripla_BP_4"/>
    <property type="match status" value="1"/>
</dbReference>
<evidence type="ECO:0000256" key="2">
    <source>
        <dbReference type="ARBA" id="ARBA00007639"/>
    </source>
</evidence>
<dbReference type="RefSeq" id="WP_189001234.1">
    <property type="nucleotide sequence ID" value="NZ_BMOD01000003.1"/>
</dbReference>
<dbReference type="PANTHER" id="PTHR46847">
    <property type="entry name" value="D-ALLOSE-BINDING PERIPLASMIC PROTEIN-RELATED"/>
    <property type="match status" value="1"/>
</dbReference>
<dbReference type="CDD" id="cd06311">
    <property type="entry name" value="PBP1_ABC_sugar_binding-like"/>
    <property type="match status" value="1"/>
</dbReference>
<feature type="chain" id="PRO_5045397886" evidence="4">
    <location>
        <begin position="24"/>
        <end position="319"/>
    </location>
</feature>
<dbReference type="PANTHER" id="PTHR46847:SF1">
    <property type="entry name" value="D-ALLOSE-BINDING PERIPLASMIC PROTEIN-RELATED"/>
    <property type="match status" value="1"/>
</dbReference>
<evidence type="ECO:0000256" key="1">
    <source>
        <dbReference type="ARBA" id="ARBA00004196"/>
    </source>
</evidence>
<organism evidence="6 7">
    <name type="scientific">Deinococcus roseus</name>
    <dbReference type="NCBI Taxonomy" id="392414"/>
    <lineage>
        <taxon>Bacteria</taxon>
        <taxon>Thermotogati</taxon>
        <taxon>Deinococcota</taxon>
        <taxon>Deinococci</taxon>
        <taxon>Deinococcales</taxon>
        <taxon>Deinococcaceae</taxon>
        <taxon>Deinococcus</taxon>
    </lineage>
</organism>
<evidence type="ECO:0000256" key="3">
    <source>
        <dbReference type="ARBA" id="ARBA00022729"/>
    </source>
</evidence>
<comment type="similarity">
    <text evidence="2">Belongs to the bacterial solute-binding protein 2 family.</text>
</comment>